<dbReference type="Proteomes" id="UP000231658">
    <property type="component" value="Unassembled WGS sequence"/>
</dbReference>
<keyword evidence="2" id="KW-0808">Transferase</keyword>
<dbReference type="GO" id="GO:0016757">
    <property type="term" value="F:glycosyltransferase activity"/>
    <property type="evidence" value="ECO:0007669"/>
    <property type="project" value="UniProtKB-KW"/>
</dbReference>
<evidence type="ECO:0000313" key="3">
    <source>
        <dbReference type="Proteomes" id="UP000231658"/>
    </source>
</evidence>
<dbReference type="SUPFAM" id="SSF53756">
    <property type="entry name" value="UDP-Glycosyltransferase/glycogen phosphorylase"/>
    <property type="match status" value="1"/>
</dbReference>
<keyword evidence="3" id="KW-1185">Reference proteome</keyword>
<accession>A0A1C3RGA7</accession>
<feature type="domain" description="Glycosyl transferase family 1" evidence="1">
    <location>
        <begin position="211"/>
        <end position="320"/>
    </location>
</feature>
<gene>
    <name evidence="2" type="ORF">MTBPR1_20143</name>
</gene>
<dbReference type="STRING" id="1867952.MTBPR1_20143"/>
<proteinExistence type="predicted"/>
<reference evidence="2 3" key="1">
    <citation type="submission" date="2016-07" db="EMBL/GenBank/DDBJ databases">
        <authorList>
            <person name="Lefevre C.T."/>
        </authorList>
    </citation>
    <scope>NUCLEOTIDE SEQUENCE [LARGE SCALE GENOMIC DNA]</scope>
    <source>
        <strain evidence="2">PR1</strain>
    </source>
</reference>
<dbReference type="Pfam" id="PF00534">
    <property type="entry name" value="Glycos_transf_1"/>
    <property type="match status" value="1"/>
</dbReference>
<dbReference type="EC" id="2.4.1.-" evidence="2"/>
<dbReference type="EMBL" id="FLYE01000012">
    <property type="protein sequence ID" value="SCA56295.1"/>
    <property type="molecule type" value="Genomic_DNA"/>
</dbReference>
<evidence type="ECO:0000259" key="1">
    <source>
        <dbReference type="Pfam" id="PF00534"/>
    </source>
</evidence>
<evidence type="ECO:0000313" key="2">
    <source>
        <dbReference type="EMBL" id="SCA56295.1"/>
    </source>
</evidence>
<dbReference type="Gene3D" id="3.40.50.2000">
    <property type="entry name" value="Glycogen Phosphorylase B"/>
    <property type="match status" value="1"/>
</dbReference>
<organism evidence="2 3">
    <name type="scientific">Candidatus Terasakiella magnetica</name>
    <dbReference type="NCBI Taxonomy" id="1867952"/>
    <lineage>
        <taxon>Bacteria</taxon>
        <taxon>Pseudomonadati</taxon>
        <taxon>Pseudomonadota</taxon>
        <taxon>Alphaproteobacteria</taxon>
        <taxon>Rhodospirillales</taxon>
        <taxon>Terasakiellaceae</taxon>
        <taxon>Terasakiella</taxon>
    </lineage>
</organism>
<name>A0A1C3RGA7_9PROT</name>
<protein>
    <submittedName>
        <fullName evidence="2">Putative Glycosyl transferase, group 1 family protein</fullName>
        <ecNumber evidence="2">2.4.1.-</ecNumber>
    </submittedName>
</protein>
<sequence length="399" mass="44920">MLNFFKRKLSSLKLRQMRASGRVVMQDIGPAHLTKKALLHYTLDSTFQPHLQKDYRHTFLWESSELVRILNKFGFRVDIVDRTNTNWMPKDDYDLLISNASGNSGKLYPTYAKLTPRATKVFYALGPEPLHANERTLQRYDFAGQRTGNDVSAMRVMDKVDINSCMKISDAIIVLDDNGYSSSTYSSYKLPIYWVSPSSSPKALYETSFIRKRKRNTFLAFAGNGFIAKGMDLLVEAFENLPDCNLIIAGPHSDKTFWYLYGTRIQNADNISYEGFLTIGDEKYNRFVSQCSYVIAPVASEGVCTSVTTCMCSGLVPIVPHESGVDISSTGRYLTSDMMTLTDDIIEIVGQYSKLSDKEYAQKVSATLLKSQDFSQASFTKSWSIALANVLCDIEKLAE</sequence>
<keyword evidence="2" id="KW-0328">Glycosyltransferase</keyword>
<dbReference type="AlphaFoldDB" id="A0A1C3RGA7"/>
<dbReference type="InterPro" id="IPR001296">
    <property type="entry name" value="Glyco_trans_1"/>
</dbReference>